<dbReference type="HOGENOM" id="CLU_079959_0_2_1"/>
<dbReference type="OrthoDB" id="10263145at2759"/>
<dbReference type="InterPro" id="IPR027417">
    <property type="entry name" value="P-loop_NTPase"/>
</dbReference>
<keyword evidence="3" id="KW-0808">Transferase</keyword>
<evidence type="ECO:0000256" key="4">
    <source>
        <dbReference type="ARBA" id="ARBA00022741"/>
    </source>
</evidence>
<keyword evidence="4" id="KW-0547">Nucleotide-binding</keyword>
<keyword evidence="5 10" id="KW-0418">Kinase</keyword>
<comment type="similarity">
    <text evidence="1">Belongs to the cytidylate kinase family. Type 1 subfamily.</text>
</comment>
<accession>L2GQ47</accession>
<dbReference type="HAMAP" id="MF_00238">
    <property type="entry name" value="Cytidyl_kinase_type1"/>
    <property type="match status" value="1"/>
</dbReference>
<evidence type="ECO:0000256" key="1">
    <source>
        <dbReference type="ARBA" id="ARBA00009427"/>
    </source>
</evidence>
<sequence length="248" mass="28266">MKFIIAIDGPAASGKSSAAEIVAKVLGFQRIDSGLLYRAITYLIYQKFGNFQAHDLNSEEVQIFVNALQISQSNSRIFYDGKDITDYLRNPEIDLNVGKIAKELYIREKTHEIQRSLMELDVPGIVIDGRDIGTVVVPNAFLKVFIAAKDTTRAQRRSKQTGENYEDVLKKLQDRDRDDINRKHGPLKKAEDAILIDNDNITLEETVNQIIKYFKNRMDGNEEASKNPYFNKTVNLISKYFSERSVVI</sequence>
<evidence type="ECO:0000256" key="6">
    <source>
        <dbReference type="ARBA" id="ARBA00022840"/>
    </source>
</evidence>
<dbReference type="GeneID" id="19881268"/>
<dbReference type="EMBL" id="JH370132">
    <property type="protein sequence ID" value="ELA42452.1"/>
    <property type="molecule type" value="Genomic_DNA"/>
</dbReference>
<organism evidence="10 11">
    <name type="scientific">Vittaforma corneae (strain ATCC 50505)</name>
    <name type="common">Microsporidian parasite</name>
    <name type="synonym">Nosema corneum</name>
    <dbReference type="NCBI Taxonomy" id="993615"/>
    <lineage>
        <taxon>Eukaryota</taxon>
        <taxon>Fungi</taxon>
        <taxon>Fungi incertae sedis</taxon>
        <taxon>Microsporidia</taxon>
        <taxon>Nosematidae</taxon>
        <taxon>Vittaforma</taxon>
    </lineage>
</organism>
<dbReference type="NCBIfam" id="TIGR00017">
    <property type="entry name" value="cmk"/>
    <property type="match status" value="1"/>
</dbReference>
<evidence type="ECO:0000256" key="3">
    <source>
        <dbReference type="ARBA" id="ARBA00022679"/>
    </source>
</evidence>
<proteinExistence type="inferred from homology"/>
<dbReference type="SUPFAM" id="SSF52540">
    <property type="entry name" value="P-loop containing nucleoside triphosphate hydrolases"/>
    <property type="match status" value="1"/>
</dbReference>
<dbReference type="GO" id="GO:0036431">
    <property type="term" value="F:dCMP kinase activity"/>
    <property type="evidence" value="ECO:0007669"/>
    <property type="project" value="InterPro"/>
</dbReference>
<dbReference type="GO" id="GO:0005524">
    <property type="term" value="F:ATP binding"/>
    <property type="evidence" value="ECO:0007669"/>
    <property type="project" value="UniProtKB-KW"/>
</dbReference>
<evidence type="ECO:0000259" key="9">
    <source>
        <dbReference type="Pfam" id="PF02224"/>
    </source>
</evidence>
<dbReference type="InParanoid" id="L2GQ47"/>
<comment type="catalytic activity">
    <reaction evidence="8">
        <text>CMP + ATP = CDP + ADP</text>
        <dbReference type="Rhea" id="RHEA:11600"/>
        <dbReference type="ChEBI" id="CHEBI:30616"/>
        <dbReference type="ChEBI" id="CHEBI:58069"/>
        <dbReference type="ChEBI" id="CHEBI:60377"/>
        <dbReference type="ChEBI" id="CHEBI:456216"/>
        <dbReference type="EC" id="2.7.4.25"/>
    </reaction>
</comment>
<evidence type="ECO:0000313" key="11">
    <source>
        <dbReference type="Proteomes" id="UP000011082"/>
    </source>
</evidence>
<dbReference type="VEuPathDB" id="MicrosporidiaDB:VICG_00551"/>
<feature type="domain" description="Cytidylate kinase" evidence="9">
    <location>
        <begin position="5"/>
        <end position="215"/>
    </location>
</feature>
<dbReference type="InterPro" id="IPR011994">
    <property type="entry name" value="Cytidylate_kinase_dom"/>
</dbReference>
<dbReference type="Proteomes" id="UP000011082">
    <property type="component" value="Unassembled WGS sequence"/>
</dbReference>
<dbReference type="EC" id="2.7.4.25" evidence="2"/>
<protein>
    <recommendedName>
        <fullName evidence="2">(d)CMP kinase</fullName>
        <ecNumber evidence="2">2.7.4.25</ecNumber>
    </recommendedName>
</protein>
<gene>
    <name evidence="10" type="ORF">VICG_00551</name>
</gene>
<dbReference type="STRING" id="993615.L2GQ47"/>
<evidence type="ECO:0000256" key="2">
    <source>
        <dbReference type="ARBA" id="ARBA00012906"/>
    </source>
</evidence>
<comment type="catalytic activity">
    <reaction evidence="7">
        <text>dCMP + ATP = dCDP + ADP</text>
        <dbReference type="Rhea" id="RHEA:25094"/>
        <dbReference type="ChEBI" id="CHEBI:30616"/>
        <dbReference type="ChEBI" id="CHEBI:57566"/>
        <dbReference type="ChEBI" id="CHEBI:58593"/>
        <dbReference type="ChEBI" id="CHEBI:456216"/>
        <dbReference type="EC" id="2.7.4.25"/>
    </reaction>
</comment>
<evidence type="ECO:0000256" key="5">
    <source>
        <dbReference type="ARBA" id="ARBA00022777"/>
    </source>
</evidence>
<dbReference type="AlphaFoldDB" id="L2GQ47"/>
<evidence type="ECO:0000256" key="7">
    <source>
        <dbReference type="ARBA" id="ARBA00047615"/>
    </source>
</evidence>
<evidence type="ECO:0000313" key="10">
    <source>
        <dbReference type="EMBL" id="ELA42452.1"/>
    </source>
</evidence>
<dbReference type="OMA" id="RWTINHA"/>
<keyword evidence="6" id="KW-0067">ATP-binding</keyword>
<keyword evidence="11" id="KW-1185">Reference proteome</keyword>
<dbReference type="CDD" id="cd02020">
    <property type="entry name" value="CMPK"/>
    <property type="match status" value="1"/>
</dbReference>
<reference evidence="11" key="1">
    <citation type="submission" date="2011-05" db="EMBL/GenBank/DDBJ databases">
        <title>The genome sequence of Vittaforma corneae strain ATCC 50505.</title>
        <authorList>
            <consortium name="The Broad Institute Genome Sequencing Platform"/>
            <person name="Cuomo C."/>
            <person name="Didier E."/>
            <person name="Bowers L."/>
            <person name="Young S.K."/>
            <person name="Zeng Q."/>
            <person name="Gargeya S."/>
            <person name="Fitzgerald M."/>
            <person name="Haas B."/>
            <person name="Abouelleil A."/>
            <person name="Alvarado L."/>
            <person name="Arachchi H.M."/>
            <person name="Berlin A."/>
            <person name="Chapman S.B."/>
            <person name="Gearin G."/>
            <person name="Goldberg J."/>
            <person name="Griggs A."/>
            <person name="Gujja S."/>
            <person name="Hansen M."/>
            <person name="Heiman D."/>
            <person name="Howarth C."/>
            <person name="Larimer J."/>
            <person name="Lui A."/>
            <person name="MacDonald P.J.P."/>
            <person name="McCowen C."/>
            <person name="Montmayeur A."/>
            <person name="Murphy C."/>
            <person name="Neiman D."/>
            <person name="Pearson M."/>
            <person name="Priest M."/>
            <person name="Roberts A."/>
            <person name="Saif S."/>
            <person name="Shea T."/>
            <person name="Sisk P."/>
            <person name="Stolte C."/>
            <person name="Sykes S."/>
            <person name="Wortman J."/>
            <person name="Nusbaum C."/>
            <person name="Birren B."/>
        </authorList>
    </citation>
    <scope>NUCLEOTIDE SEQUENCE [LARGE SCALE GENOMIC DNA]</scope>
    <source>
        <strain evidence="11">ATCC 50505</strain>
    </source>
</reference>
<dbReference type="InterPro" id="IPR003136">
    <property type="entry name" value="Cytidylate_kin"/>
</dbReference>
<evidence type="ECO:0000256" key="8">
    <source>
        <dbReference type="ARBA" id="ARBA00048478"/>
    </source>
</evidence>
<dbReference type="Pfam" id="PF02224">
    <property type="entry name" value="Cytidylate_kin"/>
    <property type="match status" value="1"/>
</dbReference>
<name>L2GQ47_VITCO</name>
<dbReference type="GO" id="GO:0006139">
    <property type="term" value="P:nucleobase-containing compound metabolic process"/>
    <property type="evidence" value="ECO:0007669"/>
    <property type="project" value="InterPro"/>
</dbReference>
<dbReference type="Gene3D" id="3.40.50.300">
    <property type="entry name" value="P-loop containing nucleotide triphosphate hydrolases"/>
    <property type="match status" value="1"/>
</dbReference>
<dbReference type="RefSeq" id="XP_007604003.1">
    <property type="nucleotide sequence ID" value="XM_007603941.1"/>
</dbReference>